<keyword evidence="3" id="KW-0964">Secreted</keyword>
<dbReference type="EC" id="1.14.99.56" evidence="15"/>
<keyword evidence="7" id="KW-0560">Oxidoreductase</keyword>
<evidence type="ECO:0000256" key="3">
    <source>
        <dbReference type="ARBA" id="ARBA00022525"/>
    </source>
</evidence>
<dbReference type="PANTHER" id="PTHR33353">
    <property type="entry name" value="PUTATIVE (AFU_ORTHOLOGUE AFUA_1G12560)-RELATED"/>
    <property type="match status" value="1"/>
</dbReference>
<evidence type="ECO:0000259" key="17">
    <source>
        <dbReference type="Pfam" id="PF03443"/>
    </source>
</evidence>
<proteinExistence type="inferred from homology"/>
<reference evidence="18" key="2">
    <citation type="submission" date="2023-05" db="EMBL/GenBank/DDBJ databases">
        <authorList>
            <consortium name="Lawrence Berkeley National Laboratory"/>
            <person name="Steindorff A."/>
            <person name="Hensen N."/>
            <person name="Bonometti L."/>
            <person name="Westerberg I."/>
            <person name="Brannstrom I.O."/>
            <person name="Guillou S."/>
            <person name="Cros-Aarteil S."/>
            <person name="Calhoun S."/>
            <person name="Haridas S."/>
            <person name="Kuo A."/>
            <person name="Mondo S."/>
            <person name="Pangilinan J."/>
            <person name="Riley R."/>
            <person name="Labutti K."/>
            <person name="Andreopoulos B."/>
            <person name="Lipzen A."/>
            <person name="Chen C."/>
            <person name="Yanf M."/>
            <person name="Daum C."/>
            <person name="Ng V."/>
            <person name="Clum A."/>
            <person name="Ohm R."/>
            <person name="Martin F."/>
            <person name="Silar P."/>
            <person name="Natvig D."/>
            <person name="Lalanne C."/>
            <person name="Gautier V."/>
            <person name="Ament-Velasquez S.L."/>
            <person name="Kruys A."/>
            <person name="Hutchinson M.I."/>
            <person name="Powell A.J."/>
            <person name="Barry K."/>
            <person name="Miller A.N."/>
            <person name="Grigoriev I.V."/>
            <person name="Debuchy R."/>
            <person name="Gladieux P."/>
            <person name="Thoren M.H."/>
            <person name="Johannesson H."/>
        </authorList>
    </citation>
    <scope>NUCLEOTIDE SEQUENCE</scope>
    <source>
        <strain evidence="18">PSN293</strain>
    </source>
</reference>
<protein>
    <recommendedName>
        <fullName evidence="15">lytic cellulose monooxygenase (C4-dehydrogenating)</fullName>
        <ecNumber evidence="15">1.14.99.56</ecNumber>
    </recommendedName>
</protein>
<dbReference type="GO" id="GO:0005576">
    <property type="term" value="C:extracellular region"/>
    <property type="evidence" value="ECO:0007669"/>
    <property type="project" value="UniProtKB-SubCell"/>
</dbReference>
<keyword evidence="9" id="KW-0503">Monooxygenase</keyword>
<comment type="cofactor">
    <cofactor evidence="1">
        <name>Cu(2+)</name>
        <dbReference type="ChEBI" id="CHEBI:29036"/>
    </cofactor>
</comment>
<evidence type="ECO:0000256" key="8">
    <source>
        <dbReference type="ARBA" id="ARBA00023008"/>
    </source>
</evidence>
<comment type="caution">
    <text evidence="18">The sequence shown here is derived from an EMBL/GenBank/DDBJ whole genome shotgun (WGS) entry which is preliminary data.</text>
</comment>
<evidence type="ECO:0000313" key="18">
    <source>
        <dbReference type="EMBL" id="KAK4215036.1"/>
    </source>
</evidence>
<dbReference type="Pfam" id="PF03443">
    <property type="entry name" value="AA9"/>
    <property type="match status" value="1"/>
</dbReference>
<dbReference type="Proteomes" id="UP001301769">
    <property type="component" value="Unassembled WGS sequence"/>
</dbReference>
<dbReference type="AlphaFoldDB" id="A0AAN6YA81"/>
<reference evidence="18" key="1">
    <citation type="journal article" date="2023" name="Mol. Phylogenet. Evol.">
        <title>Genome-scale phylogeny and comparative genomics of the fungal order Sordariales.</title>
        <authorList>
            <person name="Hensen N."/>
            <person name="Bonometti L."/>
            <person name="Westerberg I."/>
            <person name="Brannstrom I.O."/>
            <person name="Guillou S."/>
            <person name="Cros-Aarteil S."/>
            <person name="Calhoun S."/>
            <person name="Haridas S."/>
            <person name="Kuo A."/>
            <person name="Mondo S."/>
            <person name="Pangilinan J."/>
            <person name="Riley R."/>
            <person name="LaButti K."/>
            <person name="Andreopoulos B."/>
            <person name="Lipzen A."/>
            <person name="Chen C."/>
            <person name="Yan M."/>
            <person name="Daum C."/>
            <person name="Ng V."/>
            <person name="Clum A."/>
            <person name="Steindorff A."/>
            <person name="Ohm R.A."/>
            <person name="Martin F."/>
            <person name="Silar P."/>
            <person name="Natvig D.O."/>
            <person name="Lalanne C."/>
            <person name="Gautier V."/>
            <person name="Ament-Velasquez S.L."/>
            <person name="Kruys A."/>
            <person name="Hutchinson M.I."/>
            <person name="Powell A.J."/>
            <person name="Barry K."/>
            <person name="Miller A.N."/>
            <person name="Grigoriev I.V."/>
            <person name="Debuchy R."/>
            <person name="Gladieux P."/>
            <person name="Hiltunen Thoren M."/>
            <person name="Johannesson H."/>
        </authorList>
    </citation>
    <scope>NUCLEOTIDE SEQUENCE</scope>
    <source>
        <strain evidence="18">PSN293</strain>
    </source>
</reference>
<dbReference type="GO" id="GO:0016787">
    <property type="term" value="F:hydrolase activity"/>
    <property type="evidence" value="ECO:0007669"/>
    <property type="project" value="UniProtKB-KW"/>
</dbReference>
<dbReference type="PANTHER" id="PTHR33353:SF10">
    <property type="entry name" value="ENDO-BETA-1,4-GLUCANASE D"/>
    <property type="match status" value="1"/>
</dbReference>
<comment type="similarity">
    <text evidence="13">Belongs to the polysaccharide monooxygenase AA9 family.</text>
</comment>
<evidence type="ECO:0000256" key="1">
    <source>
        <dbReference type="ARBA" id="ARBA00001973"/>
    </source>
</evidence>
<dbReference type="GO" id="GO:0004497">
    <property type="term" value="F:monooxygenase activity"/>
    <property type="evidence" value="ECO:0007669"/>
    <property type="project" value="UniProtKB-KW"/>
</dbReference>
<gene>
    <name evidence="18" type="ORF">QBC37DRAFT_460030</name>
</gene>
<comment type="catalytic activity">
    <reaction evidence="14">
        <text>[(1-&gt;4)-beta-D-glucosyl]n+m + reduced acceptor + O2 = 4-dehydro-beta-D-glucosyl-[(1-&gt;4)-beta-D-glucosyl]n-1 + [(1-&gt;4)-beta-D-glucosyl]m + acceptor + H2O.</text>
        <dbReference type="EC" id="1.14.99.56"/>
    </reaction>
</comment>
<keyword evidence="18" id="KW-0378">Hydrolase</keyword>
<accession>A0AAN6YA81</accession>
<keyword evidence="8" id="KW-0186">Copper</keyword>
<evidence type="ECO:0000256" key="7">
    <source>
        <dbReference type="ARBA" id="ARBA00023002"/>
    </source>
</evidence>
<dbReference type="InterPro" id="IPR049892">
    <property type="entry name" value="AA9"/>
</dbReference>
<keyword evidence="11" id="KW-0119">Carbohydrate metabolism</keyword>
<organism evidence="18 19">
    <name type="scientific">Rhypophila decipiens</name>
    <dbReference type="NCBI Taxonomy" id="261697"/>
    <lineage>
        <taxon>Eukaryota</taxon>
        <taxon>Fungi</taxon>
        <taxon>Dikarya</taxon>
        <taxon>Ascomycota</taxon>
        <taxon>Pezizomycotina</taxon>
        <taxon>Sordariomycetes</taxon>
        <taxon>Sordariomycetidae</taxon>
        <taxon>Sordariales</taxon>
        <taxon>Naviculisporaceae</taxon>
        <taxon>Rhypophila</taxon>
    </lineage>
</organism>
<keyword evidence="4" id="KW-0479">Metal-binding</keyword>
<evidence type="ECO:0000256" key="13">
    <source>
        <dbReference type="ARBA" id="ARBA00044502"/>
    </source>
</evidence>
<feature type="signal peptide" evidence="16">
    <location>
        <begin position="1"/>
        <end position="20"/>
    </location>
</feature>
<sequence>MRSVHAALVLVLALAGEALGHGYIYRVTADNTVYPGWDIFLDSYTSPAPARVAYGGGQTGPVFDLKSKAMACGQTHNPAPGAVAEVRAGSNVTFHWSRWLYSHKGPITAFMAPYDGPISKVDVNKLEFFKIGQEDVDSQGVWATTKLLDSTNGTWTTTIPADIKPGTYVIRHEIIALHFALHTNPGFEWSPIGPQFYMTCFNFKVTGSGTATPKGVTFPGAYVKDESGFKYDVFNTKTVLPYPPVGPALYQSSVSAQLTPKELVMISPTGKGDAADATYFKNQETVLKAQSATTEAFDAAGG</sequence>
<evidence type="ECO:0000256" key="15">
    <source>
        <dbReference type="ARBA" id="ARBA00047174"/>
    </source>
</evidence>
<dbReference type="GO" id="GO:0046872">
    <property type="term" value="F:metal ion binding"/>
    <property type="evidence" value="ECO:0007669"/>
    <property type="project" value="UniProtKB-KW"/>
</dbReference>
<keyword evidence="5 16" id="KW-0732">Signal</keyword>
<dbReference type="CDD" id="cd21175">
    <property type="entry name" value="LPMO_AA9"/>
    <property type="match status" value="1"/>
</dbReference>
<evidence type="ECO:0000256" key="14">
    <source>
        <dbReference type="ARBA" id="ARBA00045077"/>
    </source>
</evidence>
<evidence type="ECO:0000256" key="2">
    <source>
        <dbReference type="ARBA" id="ARBA00004613"/>
    </source>
</evidence>
<evidence type="ECO:0000256" key="5">
    <source>
        <dbReference type="ARBA" id="ARBA00022729"/>
    </source>
</evidence>
<evidence type="ECO:0000256" key="16">
    <source>
        <dbReference type="SAM" id="SignalP"/>
    </source>
</evidence>
<feature type="chain" id="PRO_5042954596" description="lytic cellulose monooxygenase (C4-dehydrogenating)" evidence="16">
    <location>
        <begin position="21"/>
        <end position="302"/>
    </location>
</feature>
<keyword evidence="10" id="KW-1015">Disulfide bond</keyword>
<evidence type="ECO:0000256" key="11">
    <source>
        <dbReference type="ARBA" id="ARBA00023277"/>
    </source>
</evidence>
<evidence type="ECO:0000256" key="4">
    <source>
        <dbReference type="ARBA" id="ARBA00022723"/>
    </source>
</evidence>
<evidence type="ECO:0000256" key="10">
    <source>
        <dbReference type="ARBA" id="ARBA00023157"/>
    </source>
</evidence>
<evidence type="ECO:0000313" key="19">
    <source>
        <dbReference type="Proteomes" id="UP001301769"/>
    </source>
</evidence>
<keyword evidence="6" id="KW-0136">Cellulose degradation</keyword>
<dbReference type="Gene3D" id="2.70.50.70">
    <property type="match status" value="1"/>
</dbReference>
<evidence type="ECO:0000256" key="9">
    <source>
        <dbReference type="ARBA" id="ARBA00023033"/>
    </source>
</evidence>
<keyword evidence="19" id="KW-1185">Reference proteome</keyword>
<evidence type="ECO:0000256" key="6">
    <source>
        <dbReference type="ARBA" id="ARBA00023001"/>
    </source>
</evidence>
<comment type="subcellular location">
    <subcellularLocation>
        <location evidence="2">Secreted</location>
    </subcellularLocation>
</comment>
<dbReference type="GO" id="GO:0030245">
    <property type="term" value="P:cellulose catabolic process"/>
    <property type="evidence" value="ECO:0007669"/>
    <property type="project" value="UniProtKB-KW"/>
</dbReference>
<feature type="domain" description="Auxiliary Activity family 9 catalytic" evidence="17">
    <location>
        <begin position="21"/>
        <end position="237"/>
    </location>
</feature>
<dbReference type="EMBL" id="MU858084">
    <property type="protein sequence ID" value="KAK4215036.1"/>
    <property type="molecule type" value="Genomic_DNA"/>
</dbReference>
<name>A0AAN6YA81_9PEZI</name>
<keyword evidence="12" id="KW-0624">Polysaccharide degradation</keyword>
<evidence type="ECO:0000256" key="12">
    <source>
        <dbReference type="ARBA" id="ARBA00023326"/>
    </source>
</evidence>
<dbReference type="InterPro" id="IPR005103">
    <property type="entry name" value="AA9_LPMO"/>
</dbReference>